<name>A0A1D1Y517_9ARAE</name>
<sequence length="196" mass="21592">RRVFRVAAADPDGGRREGEKAGDGEEDEVIPAVDLVDSPDLPEAAKLTRADVEGALSQTRPAAECAVLVMRCAGPQRAALRKLPEIAGVIRERGLRLVVVLTHKSALRTTKQAEELRKEVASRAKTDSVYLIENYTASRKGIIHNPIAFKNSFDTHSNVLAIIRQCIEFALMHRSHLSKRAKVSSNNMTLCVREDQ</sequence>
<reference evidence="2" key="1">
    <citation type="submission" date="2015-07" db="EMBL/GenBank/DDBJ databases">
        <title>Transcriptome Assembly of Anthurium amnicola.</title>
        <authorList>
            <person name="Suzuki J."/>
        </authorList>
    </citation>
    <scope>NUCLEOTIDE SEQUENCE</scope>
</reference>
<proteinExistence type="predicted"/>
<organism evidence="2">
    <name type="scientific">Anthurium amnicola</name>
    <dbReference type="NCBI Taxonomy" id="1678845"/>
    <lineage>
        <taxon>Eukaryota</taxon>
        <taxon>Viridiplantae</taxon>
        <taxon>Streptophyta</taxon>
        <taxon>Embryophyta</taxon>
        <taxon>Tracheophyta</taxon>
        <taxon>Spermatophyta</taxon>
        <taxon>Magnoliopsida</taxon>
        <taxon>Liliopsida</taxon>
        <taxon>Araceae</taxon>
        <taxon>Pothoideae</taxon>
        <taxon>Potheae</taxon>
        <taxon>Anthurium</taxon>
    </lineage>
</organism>
<feature type="region of interest" description="Disordered" evidence="1">
    <location>
        <begin position="1"/>
        <end position="28"/>
    </location>
</feature>
<evidence type="ECO:0000313" key="2">
    <source>
        <dbReference type="EMBL" id="JAT49727.1"/>
    </source>
</evidence>
<feature type="non-terminal residue" evidence="2">
    <location>
        <position position="1"/>
    </location>
</feature>
<evidence type="ECO:0000256" key="1">
    <source>
        <dbReference type="SAM" id="MobiDB-lite"/>
    </source>
</evidence>
<gene>
    <name evidence="2" type="ORF">g.27599</name>
</gene>
<dbReference type="EMBL" id="GDJX01018209">
    <property type="protein sequence ID" value="JAT49727.1"/>
    <property type="molecule type" value="Transcribed_RNA"/>
</dbReference>
<protein>
    <submittedName>
        <fullName evidence="2">Uncharacterized protein</fullName>
    </submittedName>
</protein>
<dbReference type="AlphaFoldDB" id="A0A1D1Y517"/>
<accession>A0A1D1Y517</accession>
<feature type="compositionally biased region" description="Basic and acidic residues" evidence="1">
    <location>
        <begin position="12"/>
        <end position="23"/>
    </location>
</feature>